<dbReference type="EMBL" id="JACMSC010000015">
    <property type="protein sequence ID" value="KAG6487909.1"/>
    <property type="molecule type" value="Genomic_DNA"/>
</dbReference>
<evidence type="ECO:0000313" key="9">
    <source>
        <dbReference type="Proteomes" id="UP000734854"/>
    </source>
</evidence>
<dbReference type="AlphaFoldDB" id="A0A8J5KQI4"/>
<comment type="subcellular location">
    <subcellularLocation>
        <location evidence="2">Cytoplasm</location>
    </subcellularLocation>
    <subcellularLocation>
        <location evidence="1">Nucleus</location>
    </subcellularLocation>
</comment>
<proteinExistence type="predicted"/>
<name>A0A8J5KQI4_ZINOF</name>
<feature type="region of interest" description="Disordered" evidence="7">
    <location>
        <begin position="38"/>
        <end position="58"/>
    </location>
</feature>
<dbReference type="GO" id="GO:0005634">
    <property type="term" value="C:nucleus"/>
    <property type="evidence" value="ECO:0007669"/>
    <property type="project" value="UniProtKB-SubCell"/>
</dbReference>
<organism evidence="8 9">
    <name type="scientific">Zingiber officinale</name>
    <name type="common">Ginger</name>
    <name type="synonym">Amomum zingiber</name>
    <dbReference type="NCBI Taxonomy" id="94328"/>
    <lineage>
        <taxon>Eukaryota</taxon>
        <taxon>Viridiplantae</taxon>
        <taxon>Streptophyta</taxon>
        <taxon>Embryophyta</taxon>
        <taxon>Tracheophyta</taxon>
        <taxon>Spermatophyta</taxon>
        <taxon>Magnoliopsida</taxon>
        <taxon>Liliopsida</taxon>
        <taxon>Zingiberales</taxon>
        <taxon>Zingiberaceae</taxon>
        <taxon>Zingiber</taxon>
    </lineage>
</organism>
<dbReference type="Proteomes" id="UP000734854">
    <property type="component" value="Unassembled WGS sequence"/>
</dbReference>
<dbReference type="GO" id="GO:0018025">
    <property type="term" value="F:calmodulin-lysine N-methyltransferase activity"/>
    <property type="evidence" value="ECO:0007669"/>
    <property type="project" value="InterPro"/>
</dbReference>
<reference evidence="8 9" key="1">
    <citation type="submission" date="2020-08" db="EMBL/GenBank/DDBJ databases">
        <title>Plant Genome Project.</title>
        <authorList>
            <person name="Zhang R.-G."/>
        </authorList>
    </citation>
    <scope>NUCLEOTIDE SEQUENCE [LARGE SCALE GENOMIC DNA]</scope>
    <source>
        <tissue evidence="8">Rhizome</tissue>
    </source>
</reference>
<dbReference type="GO" id="GO:0005737">
    <property type="term" value="C:cytoplasm"/>
    <property type="evidence" value="ECO:0007669"/>
    <property type="project" value="UniProtKB-SubCell"/>
</dbReference>
<dbReference type="OrthoDB" id="413520at2759"/>
<dbReference type="CDD" id="cd02440">
    <property type="entry name" value="AdoMet_MTases"/>
    <property type="match status" value="1"/>
</dbReference>
<dbReference type="Pfam" id="PF10294">
    <property type="entry name" value="Methyltransf_16"/>
    <property type="match status" value="1"/>
</dbReference>
<evidence type="ECO:0000256" key="5">
    <source>
        <dbReference type="ARBA" id="ARBA00022679"/>
    </source>
</evidence>
<evidence type="ECO:0000313" key="8">
    <source>
        <dbReference type="EMBL" id="KAG6487909.1"/>
    </source>
</evidence>
<accession>A0A8J5KQI4</accession>
<dbReference type="GO" id="GO:0032259">
    <property type="term" value="P:methylation"/>
    <property type="evidence" value="ECO:0007669"/>
    <property type="project" value="UniProtKB-KW"/>
</dbReference>
<dbReference type="PANTHER" id="PTHR13539">
    <property type="entry name" value="CALMODULIN-LYSINE N-METHYLTRANSFERASE"/>
    <property type="match status" value="1"/>
</dbReference>
<keyword evidence="4" id="KW-0489">Methyltransferase</keyword>
<evidence type="ECO:0000256" key="3">
    <source>
        <dbReference type="ARBA" id="ARBA00022490"/>
    </source>
</evidence>
<evidence type="ECO:0000256" key="4">
    <source>
        <dbReference type="ARBA" id="ARBA00022603"/>
    </source>
</evidence>
<sequence>MDDSRSSEAGLVSAADSLPRRSHASLRWAILRRSLLPRPSSAASGHPSDVSTKKVSRKKGGGFNLIPCRPLVDTHLVQAPEVSRRVKILAGPRDACLHYKLPLENAPGLVMIQRMEESLDLYDFQISRQYDIDTTGLVCCWPSEDVLAWFCVNHRDMFGSKRVIELGSGYGLAGLAIAACSDAYEVVISDGNPDVVDYVQRNITVNTEVFGGTQVKSMTLHWNQDKDIIALGTFDIVLASDCTFFKEFHESLAHAVKCLLKRSEASQAIFLGPKRGNSLEKFLEKIKEIGLNYELVENYDSRVWNIHQKLLADDTAWPNYDIDHFYPLLLRITFSQT</sequence>
<dbReference type="InterPro" id="IPR025800">
    <property type="entry name" value="CaM-Lys-N-MeTrfase"/>
</dbReference>
<feature type="region of interest" description="Disordered" evidence="7">
    <location>
        <begin position="1"/>
        <end position="20"/>
    </location>
</feature>
<evidence type="ECO:0000256" key="1">
    <source>
        <dbReference type="ARBA" id="ARBA00004123"/>
    </source>
</evidence>
<evidence type="ECO:0000256" key="7">
    <source>
        <dbReference type="SAM" id="MobiDB-lite"/>
    </source>
</evidence>
<protein>
    <recommendedName>
        <fullName evidence="10">Calmodulin-lysine N-methyltransferase</fullName>
    </recommendedName>
</protein>
<evidence type="ECO:0008006" key="10">
    <source>
        <dbReference type="Google" id="ProtNLM"/>
    </source>
</evidence>
<keyword evidence="5" id="KW-0808">Transferase</keyword>
<dbReference type="InterPro" id="IPR019410">
    <property type="entry name" value="Methyltransf_16"/>
</dbReference>
<keyword evidence="6" id="KW-0539">Nucleus</keyword>
<evidence type="ECO:0000256" key="2">
    <source>
        <dbReference type="ARBA" id="ARBA00004496"/>
    </source>
</evidence>
<evidence type="ECO:0000256" key="6">
    <source>
        <dbReference type="ARBA" id="ARBA00023242"/>
    </source>
</evidence>
<keyword evidence="9" id="KW-1185">Reference proteome</keyword>
<gene>
    <name evidence="8" type="ORF">ZIOFF_056647</name>
</gene>
<keyword evidence="3" id="KW-0963">Cytoplasm</keyword>
<comment type="caution">
    <text evidence="8">The sequence shown here is derived from an EMBL/GenBank/DDBJ whole genome shotgun (WGS) entry which is preliminary data.</text>
</comment>
<dbReference type="PANTHER" id="PTHR13539:SF3">
    <property type="entry name" value="CALMODULIN-LYSINE N-METHYLTRANSFERASE"/>
    <property type="match status" value="1"/>
</dbReference>